<keyword evidence="2" id="KW-1185">Reference proteome</keyword>
<evidence type="ECO:0000313" key="1">
    <source>
        <dbReference type="EMBL" id="QEU91111.1"/>
    </source>
</evidence>
<proteinExistence type="predicted"/>
<dbReference type="InterPro" id="IPR029045">
    <property type="entry name" value="ClpP/crotonase-like_dom_sf"/>
</dbReference>
<dbReference type="GO" id="GO:0016853">
    <property type="term" value="F:isomerase activity"/>
    <property type="evidence" value="ECO:0007669"/>
    <property type="project" value="UniProtKB-KW"/>
</dbReference>
<dbReference type="Proteomes" id="UP000325529">
    <property type="component" value="Chromosome"/>
</dbReference>
<protein>
    <submittedName>
        <fullName evidence="1">Enoyl-CoA hydratase/isomerase family protein</fullName>
    </submittedName>
</protein>
<dbReference type="KEGG" id="ska:CP970_09665"/>
<dbReference type="AlphaFoldDB" id="A0A5J6GB79"/>
<organism evidence="1 2">
    <name type="scientific">Streptomyces kanamyceticus</name>
    <dbReference type="NCBI Taxonomy" id="1967"/>
    <lineage>
        <taxon>Bacteria</taxon>
        <taxon>Bacillati</taxon>
        <taxon>Actinomycetota</taxon>
        <taxon>Actinomycetes</taxon>
        <taxon>Kitasatosporales</taxon>
        <taxon>Streptomycetaceae</taxon>
        <taxon>Streptomyces</taxon>
    </lineage>
</organism>
<name>A0A5J6GB79_STRKN</name>
<dbReference type="CDD" id="cd06558">
    <property type="entry name" value="crotonase-like"/>
    <property type="match status" value="1"/>
</dbReference>
<sequence length="236" mass="24700">MLRMRLDASQGMAQLTKTLTAFREQAEDERATAAVIELDAGDAADAGGISDAVLPDWPGSVDVHTVNKWERALRQWERLDAVTLVAASGTCGGPAFDLLLAADVRIAAPGLRVALPTASGGFWPGMALHRLAHRVGVSGARRLALCMAGSGTLDADQARELGVVDEMTEALDDRISEILAGSPARGDVRLLRGLIMDAPGTSFEEALGTHLAACDRALRAATTAGSTDTDTGRGER</sequence>
<dbReference type="InterPro" id="IPR001753">
    <property type="entry name" value="Enoyl-CoA_hydra/iso"/>
</dbReference>
<dbReference type="SUPFAM" id="SSF52096">
    <property type="entry name" value="ClpP/crotonase"/>
    <property type="match status" value="1"/>
</dbReference>
<evidence type="ECO:0000313" key="2">
    <source>
        <dbReference type="Proteomes" id="UP000325529"/>
    </source>
</evidence>
<keyword evidence="1" id="KW-0413">Isomerase</keyword>
<dbReference type="NCBIfam" id="NF042431">
    <property type="entry name" value="EnCoAhydt_DpgB"/>
    <property type="match status" value="1"/>
</dbReference>
<reference evidence="1 2" key="1">
    <citation type="submission" date="2017-09" db="EMBL/GenBank/DDBJ databases">
        <authorList>
            <person name="Lee N."/>
            <person name="Cho B.-K."/>
        </authorList>
    </citation>
    <scope>NUCLEOTIDE SEQUENCE [LARGE SCALE GENOMIC DNA]</scope>
    <source>
        <strain evidence="1 2">ATCC 12853</strain>
    </source>
</reference>
<accession>A0A5J6GB79</accession>
<gene>
    <name evidence="1" type="ORF">CP970_09665</name>
</gene>
<dbReference type="EMBL" id="CP023699">
    <property type="protein sequence ID" value="QEU91111.1"/>
    <property type="molecule type" value="Genomic_DNA"/>
</dbReference>
<dbReference type="InterPro" id="IPR053545">
    <property type="entry name" value="Enoyl-CoA_hydratase-like"/>
</dbReference>
<dbReference type="Gene3D" id="3.90.226.10">
    <property type="entry name" value="2-enoyl-CoA Hydratase, Chain A, domain 1"/>
    <property type="match status" value="1"/>
</dbReference>
<dbReference type="Pfam" id="PF00378">
    <property type="entry name" value="ECH_1"/>
    <property type="match status" value="1"/>
</dbReference>